<dbReference type="GO" id="GO:0005524">
    <property type="term" value="F:ATP binding"/>
    <property type="evidence" value="ECO:0007669"/>
    <property type="project" value="UniProtKB-KW"/>
</dbReference>
<dbReference type="Pfam" id="PF01902">
    <property type="entry name" value="Diphthami_syn_2"/>
    <property type="match status" value="1"/>
</dbReference>
<dbReference type="NCBIfam" id="TIGR00290">
    <property type="entry name" value="MJ0570_dom"/>
    <property type="match status" value="1"/>
</dbReference>
<dbReference type="Proteomes" id="UP000291236">
    <property type="component" value="Chromosome"/>
</dbReference>
<dbReference type="Gene3D" id="3.90.1490.10">
    <property type="entry name" value="putative n-type atp pyrophosphatase, domain 2"/>
    <property type="match status" value="1"/>
</dbReference>
<accession>A0A4P2VKF6</accession>
<keyword evidence="2" id="KW-0547">Nucleotide-binding</keyword>
<sequence>MEQKNLFCMWSGGHDSCLALYYAQKTNHVKCIITPIMETNVGYRSQGLSPHILRAQADLLEIPLLIFNTSFQEFEKNYEMTIASLKKHKIEGGFYSEITQEERKHLNEIICERQNMKGFFPLWQKSKEAALSELLELGFKAKIIAINEKNLTRDFLGKNLDKDIIEEFRNRKIDIWGENGEFQTILHEAPFFKENLILKEGDINLRNGYWALDISIVNAN</sequence>
<protein>
    <submittedName>
        <fullName evidence="2">ATP-binding protein</fullName>
    </submittedName>
</protein>
<evidence type="ECO:0000259" key="1">
    <source>
        <dbReference type="Pfam" id="PF01902"/>
    </source>
</evidence>
<dbReference type="SUPFAM" id="SSF52402">
    <property type="entry name" value="Adenine nucleotide alpha hydrolases-like"/>
    <property type="match status" value="1"/>
</dbReference>
<keyword evidence="3" id="KW-1185">Reference proteome</keyword>
<dbReference type="Gene3D" id="3.40.50.620">
    <property type="entry name" value="HUPs"/>
    <property type="match status" value="1"/>
</dbReference>
<dbReference type="InterPro" id="IPR014729">
    <property type="entry name" value="Rossmann-like_a/b/a_fold"/>
</dbReference>
<name>A0A4P2VKF6_FLUSA</name>
<feature type="domain" description="Diphthamide synthase" evidence="1">
    <location>
        <begin position="8"/>
        <end position="215"/>
    </location>
</feature>
<evidence type="ECO:0000313" key="2">
    <source>
        <dbReference type="EMBL" id="BBH53251.1"/>
    </source>
</evidence>
<proteinExistence type="predicted"/>
<dbReference type="KEGG" id="sbf:JCM31447_16940"/>
<dbReference type="EMBL" id="AP019368">
    <property type="protein sequence ID" value="BBH53251.1"/>
    <property type="molecule type" value="Genomic_DNA"/>
</dbReference>
<gene>
    <name evidence="2" type="ORF">JCM31447_16940</name>
</gene>
<dbReference type="AlphaFoldDB" id="A0A4P2VKF6"/>
<dbReference type="InterPro" id="IPR002761">
    <property type="entry name" value="Diphthami_syn_dom"/>
</dbReference>
<reference evidence="2 3" key="1">
    <citation type="submission" date="2018-12" db="EMBL/GenBank/DDBJ databases">
        <title>Rubrispira sanarue gen. nov., sp., nov., a member of the order Silvanigrellales, isolated from a brackish lake in Hamamatsu Japan.</title>
        <authorList>
            <person name="Maejima Y."/>
            <person name="Iino T."/>
            <person name="Muraguchi Y."/>
            <person name="Fukuda K."/>
            <person name="Nojiri H."/>
            <person name="Ohkuma M."/>
            <person name="Moriuchi R."/>
            <person name="Dohra H."/>
            <person name="Kimbara K."/>
            <person name="Shintani M."/>
        </authorList>
    </citation>
    <scope>NUCLEOTIDE SEQUENCE [LARGE SCALE GENOMIC DNA]</scope>
    <source>
        <strain evidence="2 3">RF1110005</strain>
    </source>
</reference>
<evidence type="ECO:0000313" key="3">
    <source>
        <dbReference type="Proteomes" id="UP000291236"/>
    </source>
</evidence>
<organism evidence="2 3">
    <name type="scientific">Fluviispira sanaruensis</name>
    <dbReference type="NCBI Taxonomy" id="2493639"/>
    <lineage>
        <taxon>Bacteria</taxon>
        <taxon>Pseudomonadati</taxon>
        <taxon>Bdellovibrionota</taxon>
        <taxon>Oligoflexia</taxon>
        <taxon>Silvanigrellales</taxon>
        <taxon>Silvanigrellaceae</taxon>
        <taxon>Fluviispira</taxon>
    </lineage>
</organism>
<dbReference type="RefSeq" id="WP_130608716.1">
    <property type="nucleotide sequence ID" value="NZ_AP019368.1"/>
</dbReference>
<dbReference type="OrthoDB" id="3572539at2"/>
<keyword evidence="2" id="KW-0067">ATP-binding</keyword>